<evidence type="ECO:0000313" key="1">
    <source>
        <dbReference type="EMBL" id="MDQ0443572.1"/>
    </source>
</evidence>
<dbReference type="Proteomes" id="UP001236369">
    <property type="component" value="Unassembled WGS sequence"/>
</dbReference>
<organism evidence="1 2">
    <name type="scientific">Methylobacterium persicinum</name>
    <dbReference type="NCBI Taxonomy" id="374426"/>
    <lineage>
        <taxon>Bacteria</taxon>
        <taxon>Pseudomonadati</taxon>
        <taxon>Pseudomonadota</taxon>
        <taxon>Alphaproteobacteria</taxon>
        <taxon>Hyphomicrobiales</taxon>
        <taxon>Methylobacteriaceae</taxon>
        <taxon>Methylobacterium</taxon>
    </lineage>
</organism>
<name>A0ABU0HMK9_9HYPH</name>
<dbReference type="Pfam" id="PF07704">
    <property type="entry name" value="PSK_trans_fac"/>
    <property type="match status" value="1"/>
</dbReference>
<protein>
    <submittedName>
        <fullName evidence="1">Antitoxin VapB</fullName>
    </submittedName>
</protein>
<sequence>MPLTIASDEVDQLAEKLASRTGVSKAEAVRVALVHELARTGKTLAERIRPIQDELARYPKTGLKADKAFYDSLDEGQSIQL</sequence>
<evidence type="ECO:0000313" key="2">
    <source>
        <dbReference type="Proteomes" id="UP001236369"/>
    </source>
</evidence>
<reference evidence="1 2" key="1">
    <citation type="submission" date="2023-07" db="EMBL/GenBank/DDBJ databases">
        <title>Genomic Encyclopedia of Type Strains, Phase IV (KMG-IV): sequencing the most valuable type-strain genomes for metagenomic binning, comparative biology and taxonomic classification.</title>
        <authorList>
            <person name="Goeker M."/>
        </authorList>
    </citation>
    <scope>NUCLEOTIDE SEQUENCE [LARGE SCALE GENOMIC DNA]</scope>
    <source>
        <strain evidence="1 2">DSM 19562</strain>
    </source>
</reference>
<proteinExistence type="predicted"/>
<dbReference type="RefSeq" id="WP_238251159.1">
    <property type="nucleotide sequence ID" value="NZ_BPQX01000049.1"/>
</dbReference>
<gene>
    <name evidence="1" type="ORF">QO016_003077</name>
</gene>
<dbReference type="InterPro" id="IPR011660">
    <property type="entry name" value="VapB-like"/>
</dbReference>
<dbReference type="EMBL" id="JAUSVV010000007">
    <property type="protein sequence ID" value="MDQ0443572.1"/>
    <property type="molecule type" value="Genomic_DNA"/>
</dbReference>
<comment type="caution">
    <text evidence="1">The sequence shown here is derived from an EMBL/GenBank/DDBJ whole genome shotgun (WGS) entry which is preliminary data.</text>
</comment>
<keyword evidence="2" id="KW-1185">Reference proteome</keyword>
<accession>A0ABU0HMK9</accession>